<dbReference type="PANTHER" id="PTHR34688:SF2">
    <property type="entry name" value="CYTOCHROME C6, CHLOROPLASTIC"/>
    <property type="match status" value="1"/>
</dbReference>
<dbReference type="GO" id="GO:0020037">
    <property type="term" value="F:heme binding"/>
    <property type="evidence" value="ECO:0007669"/>
    <property type="project" value="InterPro"/>
</dbReference>
<evidence type="ECO:0000256" key="5">
    <source>
        <dbReference type="ARBA" id="ARBA00022723"/>
    </source>
</evidence>
<feature type="domain" description="Cytochrome c" evidence="13">
    <location>
        <begin position="62"/>
        <end position="154"/>
    </location>
</feature>
<dbReference type="InterPro" id="IPR009056">
    <property type="entry name" value="Cyt_c-like_dom"/>
</dbReference>
<organism evidence="14 15">
    <name type="scientific">Linum trigynum</name>
    <dbReference type="NCBI Taxonomy" id="586398"/>
    <lineage>
        <taxon>Eukaryota</taxon>
        <taxon>Viridiplantae</taxon>
        <taxon>Streptophyta</taxon>
        <taxon>Embryophyta</taxon>
        <taxon>Tracheophyta</taxon>
        <taxon>Spermatophyta</taxon>
        <taxon>Magnoliopsida</taxon>
        <taxon>eudicotyledons</taxon>
        <taxon>Gunneridae</taxon>
        <taxon>Pentapetalae</taxon>
        <taxon>rosids</taxon>
        <taxon>fabids</taxon>
        <taxon>Malpighiales</taxon>
        <taxon>Linaceae</taxon>
        <taxon>Linum</taxon>
    </lineage>
</organism>
<keyword evidence="8" id="KW-0793">Thylakoid</keyword>
<keyword evidence="3" id="KW-0813">Transport</keyword>
<dbReference type="EMBL" id="OZ034813">
    <property type="protein sequence ID" value="CAL1352039.1"/>
    <property type="molecule type" value="Genomic_DNA"/>
</dbReference>
<dbReference type="Pfam" id="PF13442">
    <property type="entry name" value="Cytochrome_CBB3"/>
    <property type="match status" value="1"/>
</dbReference>
<keyword evidence="4 12" id="KW-0349">Heme</keyword>
<evidence type="ECO:0000313" key="14">
    <source>
        <dbReference type="EMBL" id="CAL1352039.1"/>
    </source>
</evidence>
<dbReference type="GO" id="GO:0009055">
    <property type="term" value="F:electron transfer activity"/>
    <property type="evidence" value="ECO:0007669"/>
    <property type="project" value="InterPro"/>
</dbReference>
<evidence type="ECO:0000256" key="3">
    <source>
        <dbReference type="ARBA" id="ARBA00022448"/>
    </source>
</evidence>
<dbReference type="GO" id="GO:0005506">
    <property type="term" value="F:iron ion binding"/>
    <property type="evidence" value="ECO:0007669"/>
    <property type="project" value="InterPro"/>
</dbReference>
<name>A0AAV2C786_9ROSI</name>
<dbReference type="AlphaFoldDB" id="A0AAV2C786"/>
<proteinExistence type="inferred from homology"/>
<evidence type="ECO:0000256" key="6">
    <source>
        <dbReference type="ARBA" id="ARBA00022982"/>
    </source>
</evidence>
<evidence type="ECO:0000256" key="1">
    <source>
        <dbReference type="ARBA" id="ARBA00002347"/>
    </source>
</evidence>
<dbReference type="Proteomes" id="UP001497516">
    <property type="component" value="Chromosome 1"/>
</dbReference>
<evidence type="ECO:0000256" key="8">
    <source>
        <dbReference type="ARBA" id="ARBA00023078"/>
    </source>
</evidence>
<keyword evidence="7 12" id="KW-0408">Iron</keyword>
<sequence>MWLLSSAVAPGSSSLRFPKAEMEGNSSNILITRFAPPVIAAILALSPLAPVSPVSAAAMSGAEIQRGATLFRRSCIGCHDGGGNIIKSGASLFTNDLQRNGVETEDAIYQITYFGKGRMPGFGETCSPRGQCTFGPRLKDEEIKMLAEFVKAQADQGWANNIPLTDDD</sequence>
<accession>A0AAV2C786</accession>
<protein>
    <recommendedName>
        <fullName evidence="11">Cytochrome c-553</fullName>
    </recommendedName>
    <alternativeName>
        <fullName evidence="10">Cytochrome c553</fullName>
    </alternativeName>
    <alternativeName>
        <fullName evidence="9">Soluble cytochrome f</fullName>
    </alternativeName>
</protein>
<evidence type="ECO:0000256" key="12">
    <source>
        <dbReference type="PROSITE-ProRule" id="PRU00433"/>
    </source>
</evidence>
<dbReference type="FunFam" id="1.10.760.10:FF:000021">
    <property type="entry name" value="Cytochrome c6, chloroplastic"/>
    <property type="match status" value="1"/>
</dbReference>
<keyword evidence="5 12" id="KW-0479">Metal-binding</keyword>
<reference evidence="14 15" key="1">
    <citation type="submission" date="2024-04" db="EMBL/GenBank/DDBJ databases">
        <authorList>
            <person name="Fracassetti M."/>
        </authorList>
    </citation>
    <scope>NUCLEOTIDE SEQUENCE [LARGE SCALE GENOMIC DNA]</scope>
</reference>
<dbReference type="PROSITE" id="PS51007">
    <property type="entry name" value="CYTC"/>
    <property type="match status" value="1"/>
</dbReference>
<evidence type="ECO:0000256" key="7">
    <source>
        <dbReference type="ARBA" id="ARBA00023004"/>
    </source>
</evidence>
<keyword evidence="6" id="KW-0249">Electron transport</keyword>
<evidence type="ECO:0000256" key="10">
    <source>
        <dbReference type="ARBA" id="ARBA00031247"/>
    </source>
</evidence>
<evidence type="ECO:0000256" key="4">
    <source>
        <dbReference type="ARBA" id="ARBA00022617"/>
    </source>
</evidence>
<dbReference type="Gene3D" id="1.10.760.10">
    <property type="entry name" value="Cytochrome c-like domain"/>
    <property type="match status" value="1"/>
</dbReference>
<evidence type="ECO:0000313" key="15">
    <source>
        <dbReference type="Proteomes" id="UP001497516"/>
    </source>
</evidence>
<comment type="similarity">
    <text evidence="2">Belongs to the cytochrome c family. PetJ subfamily.</text>
</comment>
<dbReference type="PANTHER" id="PTHR34688">
    <property type="entry name" value="CYTOCHROME C6, CHLOROPLASTIC"/>
    <property type="match status" value="1"/>
</dbReference>
<dbReference type="InterPro" id="IPR023655">
    <property type="entry name" value="Cyt_C6"/>
</dbReference>
<evidence type="ECO:0000256" key="2">
    <source>
        <dbReference type="ARBA" id="ARBA00009650"/>
    </source>
</evidence>
<evidence type="ECO:0000259" key="13">
    <source>
        <dbReference type="PROSITE" id="PS51007"/>
    </source>
</evidence>
<dbReference type="InterPro" id="IPR036909">
    <property type="entry name" value="Cyt_c-like_dom_sf"/>
</dbReference>
<dbReference type="SUPFAM" id="SSF46626">
    <property type="entry name" value="Cytochrome c"/>
    <property type="match status" value="1"/>
</dbReference>
<comment type="function">
    <text evidence="1">Functions as an electron carrier between membrane-bound cytochrome b6-f and photosystem I in oxygenic photosynthesis.</text>
</comment>
<evidence type="ECO:0000256" key="9">
    <source>
        <dbReference type="ARBA" id="ARBA00030448"/>
    </source>
</evidence>
<keyword evidence="15" id="KW-1185">Reference proteome</keyword>
<evidence type="ECO:0000256" key="11">
    <source>
        <dbReference type="ARBA" id="ARBA00033211"/>
    </source>
</evidence>
<gene>
    <name evidence="14" type="ORF">LTRI10_LOCUS38</name>
</gene>